<protein>
    <submittedName>
        <fullName evidence="1">Uncharacterized protein</fullName>
    </submittedName>
</protein>
<dbReference type="EMBL" id="CP001959">
    <property type="protein sequence ID" value="ADG71976.1"/>
    <property type="molecule type" value="Genomic_DNA"/>
</dbReference>
<accession>D5UBA3</accession>
<evidence type="ECO:0000313" key="1">
    <source>
        <dbReference type="EMBL" id="ADG71976.1"/>
    </source>
</evidence>
<dbReference type="OrthoDB" id="1413206at2"/>
<dbReference type="RefSeq" id="WP_013114351.1">
    <property type="nucleotide sequence ID" value="NC_014150.1"/>
</dbReference>
<name>D5UBA3_BRAM5</name>
<reference evidence="1 2" key="1">
    <citation type="journal article" date="2010" name="Stand. Genomic Sci.">
        <title>Complete genome sequence of Brachyspira murdochii type strain (56-150).</title>
        <authorList>
            <person name="Pati A."/>
            <person name="Sikorski J."/>
            <person name="Gronow S."/>
            <person name="Munk C."/>
            <person name="Lapidus A."/>
            <person name="Copeland A."/>
            <person name="Glavina Del Tio T."/>
            <person name="Nolan M."/>
            <person name="Lucas S."/>
            <person name="Chen F."/>
            <person name="Tice H."/>
            <person name="Cheng J.F."/>
            <person name="Han C."/>
            <person name="Detter J.C."/>
            <person name="Bruce D."/>
            <person name="Tapia R."/>
            <person name="Goodwin L."/>
            <person name="Pitluck S."/>
            <person name="Liolios K."/>
            <person name="Ivanova N."/>
            <person name="Mavromatis K."/>
            <person name="Mikhailova N."/>
            <person name="Chen A."/>
            <person name="Palaniappan K."/>
            <person name="Land M."/>
            <person name="Hauser L."/>
            <person name="Chang Y.J."/>
            <person name="Jeffries C.D."/>
            <person name="Spring S."/>
            <person name="Rohde M."/>
            <person name="Goker M."/>
            <person name="Bristow J."/>
            <person name="Eisen J.A."/>
            <person name="Markowitz V."/>
            <person name="Hugenholtz P."/>
            <person name="Kyrpides N.C."/>
            <person name="Klenk H.P."/>
        </authorList>
    </citation>
    <scope>NUCLEOTIDE SEQUENCE [LARGE SCALE GENOMIC DNA]</scope>
    <source>
        <strain evidence="2">ATCC 51284 / DSM 12563 / 56-150</strain>
    </source>
</reference>
<dbReference type="HOGENOM" id="CLU_876232_0_0_12"/>
<dbReference type="KEGG" id="brm:Bmur_1896"/>
<dbReference type="AlphaFoldDB" id="D5UBA3"/>
<evidence type="ECO:0000313" key="2">
    <source>
        <dbReference type="Proteomes" id="UP000001915"/>
    </source>
</evidence>
<sequence length="317" mass="37950">MENKKIVYFDKNIFSQLKSGCQSEDDNKKIESIKKLEKIINSKSNFLYVYSDAHIFDLQNDDTNKKEEDFEFMSQIVDNNFIYYDVNKNQYILTNKSIIECFNNTIKFNSIYDKLNFNNLTESFLNVFPKITDEKIEDDLKNYLDLLQIFLNFKIPTKDFFKDYSEDILDLIPNEIKEKNYISYAELLSIFLNEFNNEIKDDKLYKDKKRKFKECFNKLDIEEKQKMLIQLDEFVKNLKFSPYANAIAPYILSDMINDNLSEKKVKFRNMNIDAQHSNFVKVVDYFVTNDNGLYKKSKELYPDSNILKLEEFYEILI</sequence>
<dbReference type="STRING" id="526224.Bmur_1896"/>
<proteinExistence type="predicted"/>
<organism evidence="1 2">
    <name type="scientific">Brachyspira murdochii (strain ATCC 51284 / DSM 12563 / 56-150)</name>
    <name type="common">Serpulina murdochii</name>
    <dbReference type="NCBI Taxonomy" id="526224"/>
    <lineage>
        <taxon>Bacteria</taxon>
        <taxon>Pseudomonadati</taxon>
        <taxon>Spirochaetota</taxon>
        <taxon>Spirochaetia</taxon>
        <taxon>Brachyspirales</taxon>
        <taxon>Brachyspiraceae</taxon>
        <taxon>Brachyspira</taxon>
    </lineage>
</organism>
<gene>
    <name evidence="1" type="ordered locus">Bmur_1896</name>
</gene>
<dbReference type="Proteomes" id="UP000001915">
    <property type="component" value="Chromosome"/>
</dbReference>